<name>A0A9D2MRB3_9FIRM</name>
<evidence type="ECO:0000313" key="2">
    <source>
        <dbReference type="Proteomes" id="UP000886883"/>
    </source>
</evidence>
<evidence type="ECO:0008006" key="3">
    <source>
        <dbReference type="Google" id="ProtNLM"/>
    </source>
</evidence>
<gene>
    <name evidence="1" type="ORF">H9763_06675</name>
</gene>
<protein>
    <recommendedName>
        <fullName evidence="3">Tetratricopeptide repeat protein</fullName>
    </recommendedName>
</protein>
<dbReference type="Proteomes" id="UP000886883">
    <property type="component" value="Unassembled WGS sequence"/>
</dbReference>
<sequence>MGRVYLCLGKNAEVPWYFERARAHIWNVEELCYFVQENAWLLEPDVLDEKLAAWVGEQCGLPDLARQLFASSREKEPVTAFVGTLFEYTGYCTKQQEQQVEKILRINESSGEAQRAGARGDYFLESRKFALAIREYDGLIREFKGMDPAFLGRVYHNLGVACAGLFWFERAADAFWQAWRLLRTKESALQFLAAKRLGLGEQGYVAFLANTPDLYQISLEFEKRMEACDLAWRESEDAAFILHAGEARRDGGGLSANRLSERLSALENDYRSCTAQ</sequence>
<reference evidence="1" key="1">
    <citation type="journal article" date="2021" name="PeerJ">
        <title>Extensive microbial diversity within the chicken gut microbiome revealed by metagenomics and culture.</title>
        <authorList>
            <person name="Gilroy R."/>
            <person name="Ravi A."/>
            <person name="Getino M."/>
            <person name="Pursley I."/>
            <person name="Horton D.L."/>
            <person name="Alikhan N.F."/>
            <person name="Baker D."/>
            <person name="Gharbi K."/>
            <person name="Hall N."/>
            <person name="Watson M."/>
            <person name="Adriaenssens E.M."/>
            <person name="Foster-Nyarko E."/>
            <person name="Jarju S."/>
            <person name="Secka A."/>
            <person name="Antonio M."/>
            <person name="Oren A."/>
            <person name="Chaudhuri R.R."/>
            <person name="La Ragione R."/>
            <person name="Hildebrand F."/>
            <person name="Pallen M.J."/>
        </authorList>
    </citation>
    <scope>NUCLEOTIDE SEQUENCE</scope>
    <source>
        <strain evidence="1">USAMLcec3-2134</strain>
    </source>
</reference>
<reference evidence="1" key="2">
    <citation type="submission" date="2021-04" db="EMBL/GenBank/DDBJ databases">
        <authorList>
            <person name="Gilroy R."/>
        </authorList>
    </citation>
    <scope>NUCLEOTIDE SEQUENCE</scope>
    <source>
        <strain evidence="1">USAMLcec3-2134</strain>
    </source>
</reference>
<organism evidence="1 2">
    <name type="scientific">Candidatus Eisenbergiella merdigallinarum</name>
    <dbReference type="NCBI Taxonomy" id="2838552"/>
    <lineage>
        <taxon>Bacteria</taxon>
        <taxon>Bacillati</taxon>
        <taxon>Bacillota</taxon>
        <taxon>Clostridia</taxon>
        <taxon>Lachnospirales</taxon>
        <taxon>Lachnospiraceae</taxon>
        <taxon>Eisenbergiella</taxon>
    </lineage>
</organism>
<comment type="caution">
    <text evidence="1">The sequence shown here is derived from an EMBL/GenBank/DDBJ whole genome shotgun (WGS) entry which is preliminary data.</text>
</comment>
<dbReference type="AlphaFoldDB" id="A0A9D2MRB3"/>
<dbReference type="InterPro" id="IPR011990">
    <property type="entry name" value="TPR-like_helical_dom_sf"/>
</dbReference>
<evidence type="ECO:0000313" key="1">
    <source>
        <dbReference type="EMBL" id="HJB91139.1"/>
    </source>
</evidence>
<dbReference type="SUPFAM" id="SSF48452">
    <property type="entry name" value="TPR-like"/>
    <property type="match status" value="1"/>
</dbReference>
<accession>A0A9D2MRB3</accession>
<proteinExistence type="predicted"/>
<dbReference type="Gene3D" id="1.25.40.10">
    <property type="entry name" value="Tetratricopeptide repeat domain"/>
    <property type="match status" value="1"/>
</dbReference>
<dbReference type="EMBL" id="DWXE01000023">
    <property type="protein sequence ID" value="HJB91139.1"/>
    <property type="molecule type" value="Genomic_DNA"/>
</dbReference>